<evidence type="ECO:0000313" key="1">
    <source>
        <dbReference type="EMBL" id="ADW70799.1"/>
    </source>
</evidence>
<keyword evidence="2" id="KW-1185">Reference proteome</keyword>
<reference evidence="2" key="1">
    <citation type="submission" date="2011-01" db="EMBL/GenBank/DDBJ databases">
        <title>Complete sequence of plasmid1 of Acidobacterium sp. MP5ACTX9.</title>
        <authorList>
            <consortium name="US DOE Joint Genome Institute"/>
            <person name="Lucas S."/>
            <person name="Copeland A."/>
            <person name="Lapidus A."/>
            <person name="Cheng J.-F."/>
            <person name="Goodwin L."/>
            <person name="Pitluck S."/>
            <person name="Teshima H."/>
            <person name="Detter J.C."/>
            <person name="Han C."/>
            <person name="Tapia R."/>
            <person name="Land M."/>
            <person name="Hauser L."/>
            <person name="Kyrpides N."/>
            <person name="Ivanova N."/>
            <person name="Ovchinnikova G."/>
            <person name="Pagani I."/>
            <person name="Rawat S.R."/>
            <person name="Mannisto M."/>
            <person name="Haggblom M.M."/>
            <person name="Woyke T."/>
        </authorList>
    </citation>
    <scope>NUCLEOTIDE SEQUENCE [LARGE SCALE GENOMIC DNA]</scope>
    <source>
        <strain evidence="2">MP5ACTX9</strain>
        <plasmid evidence="2">Plasmid pACIX901</plasmid>
    </source>
</reference>
<dbReference type="Gene3D" id="2.30.110.20">
    <property type="entry name" value="Hcp1-like"/>
    <property type="match status" value="1"/>
</dbReference>
<name>E8X5R5_GRATM</name>
<gene>
    <name evidence="1" type="ordered locus">AciX9_4003</name>
</gene>
<dbReference type="RefSeq" id="WP_013572711.1">
    <property type="nucleotide sequence ID" value="NC_015057.1"/>
</dbReference>
<geneLocation type="plasmid" evidence="1 2">
    <name>pACIX901</name>
</geneLocation>
<dbReference type="AlphaFoldDB" id="E8X5R5"/>
<dbReference type="EMBL" id="CP002481">
    <property type="protein sequence ID" value="ADW70799.1"/>
    <property type="molecule type" value="Genomic_DNA"/>
</dbReference>
<dbReference type="Pfam" id="PF05638">
    <property type="entry name" value="T6SS_HCP"/>
    <property type="match status" value="1"/>
</dbReference>
<proteinExistence type="predicted"/>
<evidence type="ECO:0008006" key="3">
    <source>
        <dbReference type="Google" id="ProtNLM"/>
    </source>
</evidence>
<dbReference type="SUPFAM" id="SSF141452">
    <property type="entry name" value="Hcp1-like"/>
    <property type="match status" value="1"/>
</dbReference>
<dbReference type="OrthoDB" id="5066999at2"/>
<sequence>MAVDFFFKLADIPGESVDSKHPNEISVMSFSWGASQTTSVSGSGGSGAGKASLADLSIMKNYDVASGPMYKALLLGTHIATGVLTAVKSGGDGSPFLTISLGEVFITSVQVSGSSEVPMESVSFSYNTISTEYAQQDETGKLNVKAAINYNLKQNLVS</sequence>
<dbReference type="KEGG" id="acm:AciX9_4003"/>
<dbReference type="InterPro" id="IPR053165">
    <property type="entry name" value="HSI-I_assembly_Hcp1"/>
</dbReference>
<dbReference type="InterPro" id="IPR008514">
    <property type="entry name" value="T6SS_Hcp"/>
</dbReference>
<dbReference type="PANTHER" id="PTHR36152:SF1">
    <property type="entry name" value="UBIQUITIN-LIKE DOMAIN-CONTAINING PROTEIN"/>
    <property type="match status" value="1"/>
</dbReference>
<protein>
    <recommendedName>
        <fullName evidence="3">Type VI secretion system effector, Hcp1 family</fullName>
    </recommendedName>
</protein>
<dbReference type="HOGENOM" id="CLU_112762_0_3_0"/>
<dbReference type="PANTHER" id="PTHR36152">
    <property type="entry name" value="CYTOPLASMIC PROTEIN-RELATED"/>
    <property type="match status" value="1"/>
</dbReference>
<accession>E8X5R5</accession>
<organism evidence="2">
    <name type="scientific">Granulicella tundricola (strain ATCC BAA-1859 / DSM 23138 / MP5ACTX9)</name>
    <dbReference type="NCBI Taxonomy" id="1198114"/>
    <lineage>
        <taxon>Bacteria</taxon>
        <taxon>Pseudomonadati</taxon>
        <taxon>Acidobacteriota</taxon>
        <taxon>Terriglobia</taxon>
        <taxon>Terriglobales</taxon>
        <taxon>Acidobacteriaceae</taxon>
        <taxon>Granulicella</taxon>
    </lineage>
</organism>
<evidence type="ECO:0000313" key="2">
    <source>
        <dbReference type="Proteomes" id="UP000000343"/>
    </source>
</evidence>
<keyword evidence="1" id="KW-0614">Plasmid</keyword>
<dbReference type="InterPro" id="IPR036624">
    <property type="entry name" value="Hcp1-lik_sf"/>
</dbReference>
<dbReference type="Proteomes" id="UP000000343">
    <property type="component" value="Plasmid pACIX901"/>
</dbReference>